<name>A0A1I4XH16_9GAMM</name>
<dbReference type="AlphaFoldDB" id="A0A1I4XH16"/>
<keyword evidence="2" id="KW-0378">Hydrolase</keyword>
<dbReference type="PRINTS" id="PR00922">
    <property type="entry name" value="DADACBPTASE3"/>
</dbReference>
<dbReference type="PANTHER" id="PTHR30023">
    <property type="entry name" value="D-ALANYL-D-ALANINE CARBOXYPEPTIDASE"/>
    <property type="match status" value="1"/>
</dbReference>
<evidence type="ECO:0000313" key="4">
    <source>
        <dbReference type="Proteomes" id="UP000198575"/>
    </source>
</evidence>
<proteinExistence type="inferred from homology"/>
<organism evidence="3 4">
    <name type="scientific">Dokdonella immobilis</name>
    <dbReference type="NCBI Taxonomy" id="578942"/>
    <lineage>
        <taxon>Bacteria</taxon>
        <taxon>Pseudomonadati</taxon>
        <taxon>Pseudomonadota</taxon>
        <taxon>Gammaproteobacteria</taxon>
        <taxon>Lysobacterales</taxon>
        <taxon>Rhodanobacteraceae</taxon>
        <taxon>Dokdonella</taxon>
    </lineage>
</organism>
<dbReference type="Proteomes" id="UP000198575">
    <property type="component" value="Unassembled WGS sequence"/>
</dbReference>
<dbReference type="InterPro" id="IPR012338">
    <property type="entry name" value="Beta-lactam/transpept-like"/>
</dbReference>
<protein>
    <submittedName>
        <fullName evidence="3">D-alanyl-D-alanine carboxypeptidase / D-alanyl-D-alanine-endopeptidase (Penicillin-binding protein 4)</fullName>
    </submittedName>
</protein>
<dbReference type="SUPFAM" id="SSF56601">
    <property type="entry name" value="beta-lactamase/transpeptidase-like"/>
    <property type="match status" value="1"/>
</dbReference>
<dbReference type="STRING" id="578942.SAMN05216289_11011"/>
<dbReference type="Pfam" id="PF02113">
    <property type="entry name" value="Peptidase_S13"/>
    <property type="match status" value="1"/>
</dbReference>
<dbReference type="EMBL" id="FOVF01000010">
    <property type="protein sequence ID" value="SFN25198.1"/>
    <property type="molecule type" value="Genomic_DNA"/>
</dbReference>
<dbReference type="GO" id="GO:0004185">
    <property type="term" value="F:serine-type carboxypeptidase activity"/>
    <property type="evidence" value="ECO:0007669"/>
    <property type="project" value="InterPro"/>
</dbReference>
<evidence type="ECO:0000256" key="1">
    <source>
        <dbReference type="ARBA" id="ARBA00006096"/>
    </source>
</evidence>
<keyword evidence="3" id="KW-0121">Carboxypeptidase</keyword>
<evidence type="ECO:0000256" key="2">
    <source>
        <dbReference type="ARBA" id="ARBA00022801"/>
    </source>
</evidence>
<dbReference type="NCBIfam" id="TIGR00666">
    <property type="entry name" value="PBP4"/>
    <property type="match status" value="1"/>
</dbReference>
<dbReference type="OrthoDB" id="9802627at2"/>
<keyword evidence="3" id="KW-0645">Protease</keyword>
<reference evidence="3 4" key="1">
    <citation type="submission" date="2016-10" db="EMBL/GenBank/DDBJ databases">
        <authorList>
            <person name="de Groot N.N."/>
        </authorList>
    </citation>
    <scope>NUCLEOTIDE SEQUENCE [LARGE SCALE GENOMIC DNA]</scope>
    <source>
        <strain evidence="3 4">CGMCC 1.7659</strain>
    </source>
</reference>
<keyword evidence="4" id="KW-1185">Reference proteome</keyword>
<dbReference type="GO" id="GO:0006508">
    <property type="term" value="P:proteolysis"/>
    <property type="evidence" value="ECO:0007669"/>
    <property type="project" value="InterPro"/>
</dbReference>
<dbReference type="GO" id="GO:0000270">
    <property type="term" value="P:peptidoglycan metabolic process"/>
    <property type="evidence" value="ECO:0007669"/>
    <property type="project" value="TreeGrafter"/>
</dbReference>
<dbReference type="Gene3D" id="3.50.80.20">
    <property type="entry name" value="D-Ala-D-Ala carboxypeptidase C, peptidase S13"/>
    <property type="match status" value="1"/>
</dbReference>
<sequence length="539" mass="57163">MVGLQIAGRCLHDRLVAASWPGRTAGVAALVVAVLLLGMARSQAAEGATLDSSKNAKSLATLAARIDAHIGDPQFADASWGIDVVSLDSGKTLYAHDADKLFVPASTGKLYTAALALDTFGPDYRIPTSLFATEKAGRDGELRGDLILVGYGDPTLGFDKRASWADVLATAVRKSGIKSVRGALIGDATWFAAPLYGSGWEAADLQSWFGAPVSALSVDENVVRVEVRPAPQFGAKARILFDPPGSAPTLDNQLRTLRAPAPTDISLYRAPGEHVLHAFGTIASNAGPQFYRLAVHDPALIAVEQLRAALARQGVSVQGKSRSIYWPESNDRLASGSLERVADVWSPPLSEIVSRGLKVSQNLYLQNLLLMVGAKTAAEERLAGKESPAFRSTEARGIQALRNYLRRIDVPLDGVLMEDGPGLSRRDLTSAAALTALLAHLGDNPAARAFRLGLPEAGVDGSLTGRMRNSAAQGRIHAKTGSMAFTYALAGYALTAANERLAFAIMLNNYRRPRDAGRPTAELDAIAIMLAELSERSAP</sequence>
<dbReference type="PANTHER" id="PTHR30023:SF0">
    <property type="entry name" value="PENICILLIN-SENSITIVE CARBOXYPEPTIDASE A"/>
    <property type="match status" value="1"/>
</dbReference>
<evidence type="ECO:0000313" key="3">
    <source>
        <dbReference type="EMBL" id="SFN25198.1"/>
    </source>
</evidence>
<dbReference type="Gene3D" id="3.40.710.10">
    <property type="entry name" value="DD-peptidase/beta-lactamase superfamily"/>
    <property type="match status" value="2"/>
</dbReference>
<comment type="similarity">
    <text evidence="1">Belongs to the peptidase S13 family.</text>
</comment>
<accession>A0A1I4XH16</accession>
<dbReference type="InterPro" id="IPR000667">
    <property type="entry name" value="Peptidase_S13"/>
</dbReference>
<gene>
    <name evidence="3" type="ORF">SAMN05216289_11011</name>
</gene>